<dbReference type="PANTHER" id="PTHR34203:SF13">
    <property type="entry name" value="EXPRESSED PROTEIN"/>
    <property type="match status" value="1"/>
</dbReference>
<dbReference type="NCBIfam" id="TIGR01444">
    <property type="entry name" value="fkbM_fam"/>
    <property type="match status" value="1"/>
</dbReference>
<proteinExistence type="predicted"/>
<dbReference type="PANTHER" id="PTHR34203">
    <property type="entry name" value="METHYLTRANSFERASE, FKBM FAMILY PROTEIN"/>
    <property type="match status" value="1"/>
</dbReference>
<dbReference type="RefSeq" id="WP_140192880.1">
    <property type="nucleotide sequence ID" value="NZ_CP065915.1"/>
</dbReference>
<dbReference type="AlphaFoldDB" id="A0A5C5GCG4"/>
<keyword evidence="2" id="KW-0489">Methyltransferase</keyword>
<dbReference type="InterPro" id="IPR029063">
    <property type="entry name" value="SAM-dependent_MTases_sf"/>
</dbReference>
<keyword evidence="3" id="KW-1185">Reference proteome</keyword>
<dbReference type="GO" id="GO:0008168">
    <property type="term" value="F:methyltransferase activity"/>
    <property type="evidence" value="ECO:0007669"/>
    <property type="project" value="UniProtKB-KW"/>
</dbReference>
<dbReference type="InterPro" id="IPR052514">
    <property type="entry name" value="SAM-dependent_MTase"/>
</dbReference>
<name>A0A5C5GCG4_9RHOB</name>
<accession>A0A5C5GCG4</accession>
<reference evidence="2 3" key="1">
    <citation type="submission" date="2019-06" db="EMBL/GenBank/DDBJ databases">
        <title>Genome of new Rhodobacteraceae sp. SM1903.</title>
        <authorList>
            <person name="Ren X."/>
        </authorList>
    </citation>
    <scope>NUCLEOTIDE SEQUENCE [LARGE SCALE GENOMIC DNA]</scope>
    <source>
        <strain evidence="2 3">SM1903</strain>
    </source>
</reference>
<dbReference type="EMBL" id="VFFF01000001">
    <property type="protein sequence ID" value="TNY32200.1"/>
    <property type="molecule type" value="Genomic_DNA"/>
</dbReference>
<evidence type="ECO:0000313" key="2">
    <source>
        <dbReference type="EMBL" id="TNY32200.1"/>
    </source>
</evidence>
<sequence>METQGPSRDLHPAVEQRIGTGASYLTPRRSRVVISRSHERPVYFTVNNRKDRIHATHMKGLFYEQSQLPVIRDHFPEGGVFADVGANVGNHSLYMLMFGGASKVIPFEMNPDAIDLYLSNIFLNGLQDMVELDTLGYGLGDRVTDNAAVSSPHKNLGWARVDLDGSGDVPVRTGDSLLDGRAVDFIKMDVEGMEIAALRGLEKTISSCRPVLFIEVDNKNRDAFEALMEDWSYEVVQAFGQSRVNQNFLLKPAEKPLTTRGAH</sequence>
<dbReference type="GO" id="GO:0032259">
    <property type="term" value="P:methylation"/>
    <property type="evidence" value="ECO:0007669"/>
    <property type="project" value="UniProtKB-KW"/>
</dbReference>
<dbReference type="Pfam" id="PF05050">
    <property type="entry name" value="Methyltransf_21"/>
    <property type="match status" value="1"/>
</dbReference>
<dbReference type="SUPFAM" id="SSF53335">
    <property type="entry name" value="S-adenosyl-L-methionine-dependent methyltransferases"/>
    <property type="match status" value="1"/>
</dbReference>
<evidence type="ECO:0000313" key="3">
    <source>
        <dbReference type="Proteomes" id="UP000314011"/>
    </source>
</evidence>
<evidence type="ECO:0000259" key="1">
    <source>
        <dbReference type="Pfam" id="PF05050"/>
    </source>
</evidence>
<dbReference type="OrthoDB" id="5679686at2"/>
<dbReference type="Proteomes" id="UP000314011">
    <property type="component" value="Unassembled WGS sequence"/>
</dbReference>
<comment type="caution">
    <text evidence="2">The sequence shown here is derived from an EMBL/GenBank/DDBJ whole genome shotgun (WGS) entry which is preliminary data.</text>
</comment>
<keyword evidence="2" id="KW-0808">Transferase</keyword>
<feature type="domain" description="Methyltransferase FkbM" evidence="1">
    <location>
        <begin position="83"/>
        <end position="222"/>
    </location>
</feature>
<dbReference type="Gene3D" id="3.40.50.150">
    <property type="entry name" value="Vaccinia Virus protein VP39"/>
    <property type="match status" value="1"/>
</dbReference>
<organism evidence="2 3">
    <name type="scientific">Pelagovum pacificum</name>
    <dbReference type="NCBI Taxonomy" id="2588711"/>
    <lineage>
        <taxon>Bacteria</taxon>
        <taxon>Pseudomonadati</taxon>
        <taxon>Pseudomonadota</taxon>
        <taxon>Alphaproteobacteria</taxon>
        <taxon>Rhodobacterales</taxon>
        <taxon>Paracoccaceae</taxon>
        <taxon>Pelagovum</taxon>
    </lineage>
</organism>
<protein>
    <submittedName>
        <fullName evidence="2">FkbM family methyltransferase</fullName>
    </submittedName>
</protein>
<dbReference type="InterPro" id="IPR006342">
    <property type="entry name" value="FkbM_mtfrase"/>
</dbReference>
<gene>
    <name evidence="2" type="ORF">FHY64_02575</name>
</gene>